<accession>A0ACB7YCP0</accession>
<dbReference type="Proteomes" id="UP000828048">
    <property type="component" value="Chromosome 8"/>
</dbReference>
<reference evidence="1 2" key="1">
    <citation type="journal article" date="2021" name="Hortic Res">
        <title>High-quality reference genome and annotation aids understanding of berry development for evergreen blueberry (Vaccinium darrowii).</title>
        <authorList>
            <person name="Yu J."/>
            <person name="Hulse-Kemp A.M."/>
            <person name="Babiker E."/>
            <person name="Staton M."/>
        </authorList>
    </citation>
    <scope>NUCLEOTIDE SEQUENCE [LARGE SCALE GENOMIC DNA]</scope>
    <source>
        <strain evidence="2">cv. NJ 8807/NJ 8810</strain>
        <tissue evidence="1">Young leaf</tissue>
    </source>
</reference>
<organism evidence="1 2">
    <name type="scientific">Vaccinium darrowii</name>
    <dbReference type="NCBI Taxonomy" id="229202"/>
    <lineage>
        <taxon>Eukaryota</taxon>
        <taxon>Viridiplantae</taxon>
        <taxon>Streptophyta</taxon>
        <taxon>Embryophyta</taxon>
        <taxon>Tracheophyta</taxon>
        <taxon>Spermatophyta</taxon>
        <taxon>Magnoliopsida</taxon>
        <taxon>eudicotyledons</taxon>
        <taxon>Gunneridae</taxon>
        <taxon>Pentapetalae</taxon>
        <taxon>asterids</taxon>
        <taxon>Ericales</taxon>
        <taxon>Ericaceae</taxon>
        <taxon>Vaccinioideae</taxon>
        <taxon>Vaccinieae</taxon>
        <taxon>Vaccinium</taxon>
    </lineage>
</organism>
<gene>
    <name evidence="1" type="ORF">Vadar_009731</name>
</gene>
<comment type="caution">
    <text evidence="1">The sequence shown here is derived from an EMBL/GenBank/DDBJ whole genome shotgun (WGS) entry which is preliminary data.</text>
</comment>
<evidence type="ECO:0000313" key="2">
    <source>
        <dbReference type="Proteomes" id="UP000828048"/>
    </source>
</evidence>
<name>A0ACB7YCP0_9ERIC</name>
<protein>
    <submittedName>
        <fullName evidence="1">Uncharacterized protein</fullName>
    </submittedName>
</protein>
<dbReference type="EMBL" id="CM037158">
    <property type="protein sequence ID" value="KAH7851317.1"/>
    <property type="molecule type" value="Genomic_DNA"/>
</dbReference>
<evidence type="ECO:0000313" key="1">
    <source>
        <dbReference type="EMBL" id="KAH7851317.1"/>
    </source>
</evidence>
<proteinExistence type="predicted"/>
<sequence>MDCATFLHTACKLEEAKKLFFSGFHHLNSVKRELEREMGRIYWGRTNEKRFRLERRRGITAPTKLCGFSTTRTCLADGKFVTRRKMQTSQAPQARSELDLAELESKYFRLSSRFGLRESLAIISQLVEGVHYIHKAGFVHRDLTRSNIFFDENNIQIGDFGLATFVTDRSHGAAVTGDDGNPLYMVPKLKVEDAQASDKVDIFSLGLVFCDLLYQFITDSERAKMFEIHGKER</sequence>
<keyword evidence="2" id="KW-1185">Reference proteome</keyword>